<comment type="caution">
    <text evidence="6">The sequence shown here is derived from an EMBL/GenBank/DDBJ whole genome shotgun (WGS) entry which is preliminary data.</text>
</comment>
<name>A0ABR0LYW8_9PEZI</name>
<feature type="chain" id="PRO_5047088813" description="Autophagy protein ATG17-like domain-containing protein" evidence="4">
    <location>
        <begin position="21"/>
        <end position="1117"/>
    </location>
</feature>
<evidence type="ECO:0000259" key="5">
    <source>
        <dbReference type="Pfam" id="PF04108"/>
    </source>
</evidence>
<reference evidence="6 7" key="1">
    <citation type="submission" date="2023-08" db="EMBL/GenBank/DDBJ databases">
        <title>Black Yeasts Isolated from many extreme environments.</title>
        <authorList>
            <person name="Coleine C."/>
            <person name="Stajich J.E."/>
            <person name="Selbmann L."/>
        </authorList>
    </citation>
    <scope>NUCLEOTIDE SEQUENCE [LARGE SCALE GENOMIC DNA]</scope>
    <source>
        <strain evidence="6 7">CCFEE 536</strain>
    </source>
</reference>
<dbReference type="InterPro" id="IPR039535">
    <property type="entry name" value="ASST-like"/>
</dbReference>
<keyword evidence="7" id="KW-1185">Reference proteome</keyword>
<dbReference type="EMBL" id="JAVRRA010008394">
    <property type="protein sequence ID" value="KAK5256773.1"/>
    <property type="molecule type" value="Genomic_DNA"/>
</dbReference>
<feature type="compositionally biased region" description="Low complexity" evidence="3">
    <location>
        <begin position="526"/>
        <end position="545"/>
    </location>
</feature>
<dbReference type="Proteomes" id="UP001357485">
    <property type="component" value="Unassembled WGS sequence"/>
</dbReference>
<dbReference type="InterPro" id="IPR045326">
    <property type="entry name" value="ATG17-like_dom"/>
</dbReference>
<gene>
    <name evidence="6" type="ORF">LTR16_002429</name>
</gene>
<sequence length="1117" mass="121430">MPSLTSACGAALVLFTFVSADVAPYITTSAYQDETYGLYPCQSYASNSDITSPIFDVNVQPSAKNGTLEAEGYVFLSPRGTAVASPAPMIHNADGLALVWSNQAFGATSDLRVQEYKGTDYLTFWAGQIIPGYGHGFYYMLNSSYDNVYNLTAVNTTTLGDMHEFQLTTNGTALITVYEPISYDLTVYGVGNGVLMDCLFQEIDVATNDLVFQWRASNHFAPNDSYFGLGSTGNSTENPYDYFHINSVEKDISSNYLVSSRHLYALIYINGTSGDTIWILGGKRNQFDDKNGGTATNFSWQHDARWVNGSSTSLTLFDNGATDWVVTEPESRGVRLNLNTTAMTVSLDHVYTSPQNITSASQGNFQTLSSGHVFMGYGNNPAFTEFAADGTVVWDVLFGVLGNSNTAVSYRAYRQGWTEIPSWNPSIAAGNGTSSTTVYMSWNGATEYTAWALLASNDTSNLTDTSSIWKNITRNGFETNCTVGGAARYVRAVALNVNGTVLGASDVLDLVDHSKTPMSGVVTSNSQDPTFTSTDSPSTASGAAAASQTGKAARMVCQCRRPALLSFWLVSRMLQNMMKGLRVLWDFLGVMMMTSVVQESQDDLSTAASHSASLASSASSVASARQPGQVTLERLVDHFVASKRSLESTAHVFRANEIVNEARGLLEENAVLDAKNTLLRKGLGQQTNALKAVRRGVEHVAREGREEFSAVIKTLDAANDRLSHTLQLLKTTIVEASFLPSHVTPSQDTGDSEHADRLRVSGPDEGLENTASVTPHPKTLHDFIDESTHTKLQDALRECIDNYHDAQSDLSNTAEAFDEDIQSILEALNRTPGTLSNKLARRDTNTPELFRSLEEHATEMAGLLQSLVKHYDLCVTALKHTEGGGEAAKQVQAPEIEGVESIDENAAPGPITDEERHEMLQVLERDASEVDDVVLEIHERTSDMSAQLSQLQTHVATLHTEHGNLRRALALLRKAGAALPSTIAAASAFRARWAAENAAIAARMADLSALGAFYTDFLHAYDRLLVEVGRRRAVHNRMRQIAQKAAQDMDALYSEELEVRAAFRAENGDALPSDIWPGLIDLPNRYEVLVADDGGGEIPRIRKDVLEAAAGRVRGRV</sequence>
<evidence type="ECO:0000313" key="6">
    <source>
        <dbReference type="EMBL" id="KAK5256773.1"/>
    </source>
</evidence>
<comment type="subcellular location">
    <subcellularLocation>
        <location evidence="1">Preautophagosomal structure membrane</location>
        <topology evidence="1">Peripheral membrane protein</topology>
    </subcellularLocation>
</comment>
<keyword evidence="4" id="KW-0732">Signal</keyword>
<feature type="region of interest" description="Disordered" evidence="3">
    <location>
        <begin position="742"/>
        <end position="778"/>
    </location>
</feature>
<protein>
    <recommendedName>
        <fullName evidence="5">Autophagy protein ATG17-like domain-containing protein</fullName>
    </recommendedName>
</protein>
<dbReference type="Pfam" id="PF14269">
    <property type="entry name" value="Arylsulfotran_2"/>
    <property type="match status" value="1"/>
</dbReference>
<dbReference type="InterPro" id="IPR053143">
    <property type="entry name" value="Arylsulfate_ST"/>
</dbReference>
<evidence type="ECO:0000256" key="1">
    <source>
        <dbReference type="ARBA" id="ARBA00004623"/>
    </source>
</evidence>
<feature type="region of interest" description="Disordered" evidence="3">
    <location>
        <begin position="519"/>
        <end position="545"/>
    </location>
</feature>
<organism evidence="6 7">
    <name type="scientific">Cryomyces antarcticus</name>
    <dbReference type="NCBI Taxonomy" id="329879"/>
    <lineage>
        <taxon>Eukaryota</taxon>
        <taxon>Fungi</taxon>
        <taxon>Dikarya</taxon>
        <taxon>Ascomycota</taxon>
        <taxon>Pezizomycotina</taxon>
        <taxon>Dothideomycetes</taxon>
        <taxon>Dothideomycetes incertae sedis</taxon>
        <taxon>Cryomyces</taxon>
    </lineage>
</organism>
<accession>A0ABR0LYW8</accession>
<evidence type="ECO:0000313" key="7">
    <source>
        <dbReference type="Proteomes" id="UP001357485"/>
    </source>
</evidence>
<evidence type="ECO:0000256" key="2">
    <source>
        <dbReference type="ARBA" id="ARBA00023006"/>
    </source>
</evidence>
<proteinExistence type="predicted"/>
<feature type="domain" description="Autophagy protein ATG17-like" evidence="5">
    <location>
        <begin position="645"/>
        <end position="1071"/>
    </location>
</feature>
<feature type="signal peptide" evidence="4">
    <location>
        <begin position="1"/>
        <end position="20"/>
    </location>
</feature>
<dbReference type="PANTHER" id="PTHR35340">
    <property type="entry name" value="PQQ ENZYME REPEAT PROTEIN-RELATED"/>
    <property type="match status" value="1"/>
</dbReference>
<dbReference type="PANTHER" id="PTHR35340:SF5">
    <property type="entry name" value="ASST-DOMAIN-CONTAINING PROTEIN"/>
    <property type="match status" value="1"/>
</dbReference>
<evidence type="ECO:0000256" key="3">
    <source>
        <dbReference type="SAM" id="MobiDB-lite"/>
    </source>
</evidence>
<evidence type="ECO:0000256" key="4">
    <source>
        <dbReference type="SAM" id="SignalP"/>
    </source>
</evidence>
<keyword evidence="2" id="KW-0072">Autophagy</keyword>
<dbReference type="Pfam" id="PF04108">
    <property type="entry name" value="ATG17_like"/>
    <property type="match status" value="1"/>
</dbReference>